<evidence type="ECO:0000313" key="3">
    <source>
        <dbReference type="Proteomes" id="UP001205566"/>
    </source>
</evidence>
<accession>A0ABT1NZ18</accession>
<keyword evidence="3" id="KW-1185">Reference proteome</keyword>
<evidence type="ECO:0000313" key="2">
    <source>
        <dbReference type="EMBL" id="MCQ3829087.1"/>
    </source>
</evidence>
<protein>
    <recommendedName>
        <fullName evidence="4">Transmembrane protein</fullName>
    </recommendedName>
</protein>
<reference evidence="2" key="1">
    <citation type="thesis" date="2020" institute="Technische Universitat Dresden" country="Dresden, Germany">
        <title>The Agarolytic System of Microbulbifer elongatus PORT2, Isolated from Batu Karas, Pangandaran West Java Indonesia.</title>
        <authorList>
            <person name="Anggraeni S.R."/>
        </authorList>
    </citation>
    <scope>NUCLEOTIDE SEQUENCE</scope>
    <source>
        <strain evidence="2">PORT2</strain>
    </source>
</reference>
<dbReference type="Proteomes" id="UP001205566">
    <property type="component" value="Unassembled WGS sequence"/>
</dbReference>
<organism evidence="2 3">
    <name type="scientific">Microbulbifer elongatus</name>
    <dbReference type="NCBI Taxonomy" id="86173"/>
    <lineage>
        <taxon>Bacteria</taxon>
        <taxon>Pseudomonadati</taxon>
        <taxon>Pseudomonadota</taxon>
        <taxon>Gammaproteobacteria</taxon>
        <taxon>Cellvibrionales</taxon>
        <taxon>Microbulbiferaceae</taxon>
        <taxon>Microbulbifer</taxon>
    </lineage>
</organism>
<feature type="transmembrane region" description="Helical" evidence="1">
    <location>
        <begin position="52"/>
        <end position="74"/>
    </location>
</feature>
<feature type="transmembrane region" description="Helical" evidence="1">
    <location>
        <begin position="80"/>
        <end position="99"/>
    </location>
</feature>
<evidence type="ECO:0000256" key="1">
    <source>
        <dbReference type="SAM" id="Phobius"/>
    </source>
</evidence>
<feature type="transmembrane region" description="Helical" evidence="1">
    <location>
        <begin position="168"/>
        <end position="187"/>
    </location>
</feature>
<keyword evidence="1" id="KW-0472">Membrane</keyword>
<sequence>MSEQESGKPAIDQGADDGLQELANLWQQAPVAVPVPEAIRAQVRRQERRMRLYAWLEWIASIVIGVGGVYLMLNSEVGDAPWRALLVVLLLAWAMAFSVSNRRGIWEPLEESVRGYLDLARLRLVRKRRMLRFAWLFFIAELGIFAVWQWLSGFGWLEPIFVGDGHFALSWIAVFALAMGVWSLWYWRRIKSSEQQIAEWQQENIAATENKL</sequence>
<dbReference type="EMBL" id="JACASI010000015">
    <property type="protein sequence ID" value="MCQ3829087.1"/>
    <property type="molecule type" value="Genomic_DNA"/>
</dbReference>
<proteinExistence type="predicted"/>
<evidence type="ECO:0008006" key="4">
    <source>
        <dbReference type="Google" id="ProtNLM"/>
    </source>
</evidence>
<dbReference type="RefSeq" id="WP_255873942.1">
    <property type="nucleotide sequence ID" value="NZ_JACASI010000015.1"/>
</dbReference>
<comment type="caution">
    <text evidence="2">The sequence shown here is derived from an EMBL/GenBank/DDBJ whole genome shotgun (WGS) entry which is preliminary data.</text>
</comment>
<keyword evidence="1" id="KW-0812">Transmembrane</keyword>
<name>A0ABT1NZ18_9GAMM</name>
<keyword evidence="1" id="KW-1133">Transmembrane helix</keyword>
<feature type="transmembrane region" description="Helical" evidence="1">
    <location>
        <begin position="130"/>
        <end position="148"/>
    </location>
</feature>
<gene>
    <name evidence="2" type="ORF">HXX02_06495</name>
</gene>